<keyword evidence="3" id="KW-1185">Reference proteome</keyword>
<keyword evidence="1" id="KW-0812">Transmembrane</keyword>
<proteinExistence type="predicted"/>
<dbReference type="Proteomes" id="UP001447151">
    <property type="component" value="Unassembled WGS sequence"/>
</dbReference>
<evidence type="ECO:0000313" key="2">
    <source>
        <dbReference type="EMBL" id="MEQ3511094.1"/>
    </source>
</evidence>
<dbReference type="RefSeq" id="WP_349273134.1">
    <property type="nucleotide sequence ID" value="NZ_JBECZB010000008.1"/>
</dbReference>
<name>A0ABV1JKS3_NEIPO</name>
<evidence type="ECO:0008006" key="4">
    <source>
        <dbReference type="Google" id="ProtNLM"/>
    </source>
</evidence>
<evidence type="ECO:0000313" key="3">
    <source>
        <dbReference type="Proteomes" id="UP001447151"/>
    </source>
</evidence>
<feature type="transmembrane region" description="Helical" evidence="1">
    <location>
        <begin position="5"/>
        <end position="25"/>
    </location>
</feature>
<sequence>MSKKLLSFLGTCLSITLSLFVFSMIYENTLPKIVENINNSAIGAILTAIVTVFLLQGQTAQEEQRDKSLKVFEKKQEIYHGFLDKLKEIVQDGKITISRMENGNDDTDELKDLLFQLAYIQMHSNDENTQAVFEGVTNLIRKMNDFTVRLKTAYSNRNELIAQFYADFSEELFAVVAILKSDLYNTNSKSISKESVQLLLQQCDLYVEGQKLDKCQIQTMFWHELQKRLREKLPNMQIEQHDFTNDVREYYARSRNRHRYFGIQFPIYHTQHGEQVDFKVELENDVYFGFKRQPDMVYPSENNLIAVVREQYFQGANQHWFGWKYPSRYRLDFWNLDDTAELTGDFVHFNHPQSMQQMVDEMANEIVQAVNLFVKSAKEKSI</sequence>
<reference evidence="2 3" key="1">
    <citation type="submission" date="2024-05" db="EMBL/GenBank/DDBJ databases">
        <authorList>
            <person name="Matzinger S.R."/>
            <person name="Bankers L."/>
            <person name="Rossheim A."/>
            <person name="Hetherington-Rauth M.C."/>
            <person name="Smith A."/>
            <person name="Baird S."/>
            <person name="Polanco D."/>
        </authorList>
    </citation>
    <scope>NUCLEOTIDE SEQUENCE [LARGE SCALE GENOMIC DNA]</scope>
    <source>
        <strain evidence="2 3">2024CJ-00066</strain>
    </source>
</reference>
<dbReference type="EMBL" id="JBECZB010000008">
    <property type="protein sequence ID" value="MEQ3511094.1"/>
    <property type="molecule type" value="Genomic_DNA"/>
</dbReference>
<accession>A0ABV1JKS3</accession>
<organism evidence="2 3">
    <name type="scientific">Neisseria polysaccharea</name>
    <dbReference type="NCBI Taxonomy" id="489"/>
    <lineage>
        <taxon>Bacteria</taxon>
        <taxon>Pseudomonadati</taxon>
        <taxon>Pseudomonadota</taxon>
        <taxon>Betaproteobacteria</taxon>
        <taxon>Neisseriales</taxon>
        <taxon>Neisseriaceae</taxon>
        <taxon>Neisseria</taxon>
    </lineage>
</organism>
<gene>
    <name evidence="2" type="ORF">ABM124_07200</name>
</gene>
<comment type="caution">
    <text evidence="2">The sequence shown here is derived from an EMBL/GenBank/DDBJ whole genome shotgun (WGS) entry which is preliminary data.</text>
</comment>
<keyword evidence="1" id="KW-0472">Membrane</keyword>
<protein>
    <recommendedName>
        <fullName evidence="4">Phage associated protein</fullName>
    </recommendedName>
</protein>
<evidence type="ECO:0000256" key="1">
    <source>
        <dbReference type="SAM" id="Phobius"/>
    </source>
</evidence>
<keyword evidence="1" id="KW-1133">Transmembrane helix</keyword>